<dbReference type="GO" id="GO:0005886">
    <property type="term" value="C:plasma membrane"/>
    <property type="evidence" value="ECO:0007669"/>
    <property type="project" value="TreeGrafter"/>
</dbReference>
<name>A0A1R4J635_9MICO</name>
<dbReference type="OrthoDB" id="3238356at2"/>
<keyword evidence="3" id="KW-1185">Reference proteome</keyword>
<reference evidence="3" key="1">
    <citation type="submission" date="2017-02" db="EMBL/GenBank/DDBJ databases">
        <authorList>
            <person name="Dridi B."/>
        </authorList>
    </citation>
    <scope>NUCLEOTIDE SEQUENCE [LARGE SCALE GENOMIC DNA]</scope>
    <source>
        <strain evidence="3">EB411</strain>
    </source>
</reference>
<keyword evidence="1" id="KW-1133">Transmembrane helix</keyword>
<feature type="transmembrane region" description="Helical" evidence="1">
    <location>
        <begin position="55"/>
        <end position="81"/>
    </location>
</feature>
<keyword evidence="1" id="KW-0812">Transmembrane</keyword>
<organism evidence="2 3">
    <name type="scientific">Mycetocola reblochoni REB411</name>
    <dbReference type="NCBI Taxonomy" id="1255698"/>
    <lineage>
        <taxon>Bacteria</taxon>
        <taxon>Bacillati</taxon>
        <taxon>Actinomycetota</taxon>
        <taxon>Actinomycetes</taxon>
        <taxon>Micrococcales</taxon>
        <taxon>Microbacteriaceae</taxon>
        <taxon>Mycetocola</taxon>
    </lineage>
</organism>
<evidence type="ECO:0000313" key="2">
    <source>
        <dbReference type="EMBL" id="SJN27517.1"/>
    </source>
</evidence>
<accession>A0A1R4J635</accession>
<dbReference type="EMBL" id="FUKR01000032">
    <property type="protein sequence ID" value="SJN27517.1"/>
    <property type="molecule type" value="Genomic_DNA"/>
</dbReference>
<sequence>MSDTQHERQTIADDLGLGNLVGGVRQGIRLGLALSGIAALVIGVLLTFWPGASLTAVAILFGLYFVVTGVVYVAIGAFVTGTSGGTRALNVILGILLVIVGVIAIKNIEATLLAIVLMVGIGWIVEGVLAITVAGRSASWGWSVAFGVVSVIAGLVVLFTPGLSLLTLALVGGISLIVIGIAQLVRAITLGRGA</sequence>
<dbReference type="RefSeq" id="WP_087136710.1">
    <property type="nucleotide sequence ID" value="NZ_FUKR01000032.1"/>
</dbReference>
<protein>
    <submittedName>
        <fullName evidence="2">Probable conserved membrane protein</fullName>
    </submittedName>
</protein>
<feature type="transmembrane region" description="Helical" evidence="1">
    <location>
        <begin position="140"/>
        <end position="159"/>
    </location>
</feature>
<dbReference type="InterPro" id="IPR005325">
    <property type="entry name" value="DUF308_memb"/>
</dbReference>
<dbReference type="Pfam" id="PF03729">
    <property type="entry name" value="DUF308"/>
    <property type="match status" value="2"/>
</dbReference>
<dbReference type="Proteomes" id="UP000196778">
    <property type="component" value="Unassembled WGS sequence"/>
</dbReference>
<dbReference type="PANTHER" id="PTHR34989">
    <property type="entry name" value="PROTEIN HDED"/>
    <property type="match status" value="1"/>
</dbReference>
<evidence type="ECO:0000313" key="3">
    <source>
        <dbReference type="Proteomes" id="UP000196778"/>
    </source>
</evidence>
<feature type="transmembrane region" description="Helical" evidence="1">
    <location>
        <begin position="88"/>
        <end position="105"/>
    </location>
</feature>
<feature type="transmembrane region" description="Helical" evidence="1">
    <location>
        <begin position="111"/>
        <end position="133"/>
    </location>
</feature>
<proteinExistence type="predicted"/>
<evidence type="ECO:0000256" key="1">
    <source>
        <dbReference type="SAM" id="Phobius"/>
    </source>
</evidence>
<gene>
    <name evidence="2" type="ORF">FM119_05680</name>
</gene>
<dbReference type="InterPro" id="IPR052712">
    <property type="entry name" value="Acid_resist_chaperone_HdeD"/>
</dbReference>
<feature type="transmembrane region" description="Helical" evidence="1">
    <location>
        <begin position="165"/>
        <end position="185"/>
    </location>
</feature>
<feature type="transmembrane region" description="Helical" evidence="1">
    <location>
        <begin position="30"/>
        <end position="49"/>
    </location>
</feature>
<keyword evidence="1" id="KW-0472">Membrane</keyword>
<dbReference type="PANTHER" id="PTHR34989:SF1">
    <property type="entry name" value="PROTEIN HDED"/>
    <property type="match status" value="1"/>
</dbReference>
<dbReference type="AlphaFoldDB" id="A0A1R4J635"/>